<evidence type="ECO:0000313" key="2">
    <source>
        <dbReference type="Proteomes" id="UP000231407"/>
    </source>
</evidence>
<protein>
    <submittedName>
        <fullName evidence="1">Uncharacterized protein</fullName>
    </submittedName>
</protein>
<dbReference type="AlphaFoldDB" id="A0A2M7AR66"/>
<accession>A0A2M7AR66</accession>
<evidence type="ECO:0000313" key="1">
    <source>
        <dbReference type="EMBL" id="PIU73029.1"/>
    </source>
</evidence>
<gene>
    <name evidence="1" type="ORF">COS78_04095</name>
</gene>
<name>A0A2M7AR66_9BACT</name>
<comment type="caution">
    <text evidence="1">The sequence shown here is derived from an EMBL/GenBank/DDBJ whole genome shotgun (WGS) entry which is preliminary data.</text>
</comment>
<dbReference type="Proteomes" id="UP000231407">
    <property type="component" value="Unassembled WGS sequence"/>
</dbReference>
<organism evidence="1 2">
    <name type="scientific">Candidatus Shapirobacteria bacterium CG06_land_8_20_14_3_00_40_12</name>
    <dbReference type="NCBI Taxonomy" id="1974881"/>
    <lineage>
        <taxon>Bacteria</taxon>
        <taxon>Candidatus Shapironibacteriota</taxon>
    </lineage>
</organism>
<reference evidence="2" key="1">
    <citation type="submission" date="2017-09" db="EMBL/GenBank/DDBJ databases">
        <title>Depth-based differentiation of microbial function through sediment-hosted aquifers and enrichment of novel symbionts in the deep terrestrial subsurface.</title>
        <authorList>
            <person name="Probst A.J."/>
            <person name="Ladd B."/>
            <person name="Jarett J.K."/>
            <person name="Geller-Mcgrath D.E."/>
            <person name="Sieber C.M.K."/>
            <person name="Emerson J.B."/>
            <person name="Anantharaman K."/>
            <person name="Thomas B.C."/>
            <person name="Malmstrom R."/>
            <person name="Stieglmeier M."/>
            <person name="Klingl A."/>
            <person name="Woyke T."/>
            <person name="Ryan C.M."/>
            <person name="Banfield J.F."/>
        </authorList>
    </citation>
    <scope>NUCLEOTIDE SEQUENCE [LARGE SCALE GENOMIC DNA]</scope>
</reference>
<proteinExistence type="predicted"/>
<dbReference type="EMBL" id="PEWA01000057">
    <property type="protein sequence ID" value="PIU73029.1"/>
    <property type="molecule type" value="Genomic_DNA"/>
</dbReference>
<sequence length="482" mass="54532">MSSERQVRKYYDRVLLGDRGDNFITQSYEKGALDLGISVGCPVAPDLVKPKKSGGRGVVEMQKRYGEVIFSNQVLIEELDHLKRGDLVLQLTEPRPRIKGEPLGEHSNNWIPEELKENVLVPTSGYILPRLLTEYMNIAGPDKFRNFKAAMQVFRRIAPNVGNDISLVVRFAEGLTKTLSGDKVKTELILKRLLSVGKLKEDNVLTDYSRIITEVKRTKTLSTFYDSLVPADRDRLGIYSPERLARFLKSENFGQGTFLGDDPAIDLLCPMERLWVSAWRHACPQPGAVSGNFGVEWARARYDECDFTQGFIVSLIHELNPTLESQIESSTSRPEGEPVGFFEVGRVPLSHQKSISRLSNLVWYAIPRVYIEAAGRGQDRNWERYSTAIKLTTKAINESKSPIELLARLTNLVVNEIDVDPNLLLCHILEPSILQEGNNQTEYRQVAKTLKKHAPRVWKHYLSLSPVDRQLHGIIGLEELNI</sequence>